<evidence type="ECO:0000313" key="1">
    <source>
        <dbReference type="EMBL" id="MBU3076696.1"/>
    </source>
</evidence>
<comment type="caution">
    <text evidence="1">The sequence shown here is derived from an EMBL/GenBank/DDBJ whole genome shotgun (WGS) entry which is preliminary data.</text>
</comment>
<protein>
    <recommendedName>
        <fullName evidence="3">Tetratricopeptide repeat protein</fullName>
    </recommendedName>
</protein>
<accession>A0ABS6BEF2</accession>
<gene>
    <name evidence="1" type="ORF">KOF26_02360</name>
</gene>
<sequence length="509" mass="54211">MSDFPRALLAIGAAWRTLAEAERGGPATRARIAEAIRDAHGNPHLLVRAGELLASWGMEAEARDLLAGGLAPDAPIAPLQFAYARRLRALGDRDGARRWYRGGLLRVMPDGAQAMLLELAEMEADAGDQPAAMALLRAAIALPCRDAGAMIAAGRRLSAAGRPDFAYAAFAAAYERGARDTLFLGEFAALAAGGGIALADAERDAAVASLAAHARLAAAFDPETLLAVPRAREASGRWVPLADLSDLLAERIAARRPFSWIRLGDGEARFLLYVHGHLRAGLGEDEARTLVRRIWSMWFGQDIAAVDADRLAGLARQLDTAIGHADLLGLASVARFLNDPNHFGYCAVLETHVANLLGKNGATHFTEALFTYPLNEADPFLRRLLGGLDFLGVISPHPELAARLAKELGIAVTASYDIPGESRLGRAREAADRGRHFPEVYDRILATLHVPFPGAVFIVAGGLLGKIYCDRIRTLSGVALDIGAVVDAWMGINTRGSSLDKAMGAVLPD</sequence>
<proteinExistence type="predicted"/>
<keyword evidence="2" id="KW-1185">Reference proteome</keyword>
<dbReference type="RefSeq" id="WP_216319309.1">
    <property type="nucleotide sequence ID" value="NZ_JAHKRT010000001.1"/>
</dbReference>
<organism evidence="1 2">
    <name type="scientific">Sphingomonas quercus</name>
    <dbReference type="NCBI Taxonomy" id="2842451"/>
    <lineage>
        <taxon>Bacteria</taxon>
        <taxon>Pseudomonadati</taxon>
        <taxon>Pseudomonadota</taxon>
        <taxon>Alphaproteobacteria</taxon>
        <taxon>Sphingomonadales</taxon>
        <taxon>Sphingomonadaceae</taxon>
        <taxon>Sphingomonas</taxon>
    </lineage>
</organism>
<evidence type="ECO:0008006" key="3">
    <source>
        <dbReference type="Google" id="ProtNLM"/>
    </source>
</evidence>
<reference evidence="1 2" key="1">
    <citation type="submission" date="2021-06" db="EMBL/GenBank/DDBJ databases">
        <title>Sphingomonas sp. XMGL2, whole genome shotgun sequencing project.</title>
        <authorList>
            <person name="Zhao G."/>
            <person name="Shen L."/>
        </authorList>
    </citation>
    <scope>NUCLEOTIDE SEQUENCE [LARGE SCALE GENOMIC DNA]</scope>
    <source>
        <strain evidence="1 2">XMGL2</strain>
    </source>
</reference>
<evidence type="ECO:0000313" key="2">
    <source>
        <dbReference type="Proteomes" id="UP000776276"/>
    </source>
</evidence>
<name>A0ABS6BEF2_9SPHN</name>
<dbReference type="Proteomes" id="UP000776276">
    <property type="component" value="Unassembled WGS sequence"/>
</dbReference>
<dbReference type="EMBL" id="JAHKRT010000001">
    <property type="protein sequence ID" value="MBU3076696.1"/>
    <property type="molecule type" value="Genomic_DNA"/>
</dbReference>